<dbReference type="InterPro" id="IPR014729">
    <property type="entry name" value="Rossmann-like_a/b/a_fold"/>
</dbReference>
<evidence type="ECO:0000313" key="3">
    <source>
        <dbReference type="EMBL" id="NDL68308.1"/>
    </source>
</evidence>
<dbReference type="Proteomes" id="UP000461585">
    <property type="component" value="Unassembled WGS sequence"/>
</dbReference>
<dbReference type="InterPro" id="IPR006015">
    <property type="entry name" value="Universal_stress_UspA"/>
</dbReference>
<comment type="similarity">
    <text evidence="1">Belongs to the universal stress protein A family.</text>
</comment>
<dbReference type="EMBL" id="JAAEEH010000034">
    <property type="protein sequence ID" value="NDL68308.1"/>
    <property type="molecule type" value="Genomic_DNA"/>
</dbReference>
<organism evidence="3 4">
    <name type="scientific">Anaerotalea alkaliphila</name>
    <dbReference type="NCBI Taxonomy" id="2662126"/>
    <lineage>
        <taxon>Bacteria</taxon>
        <taxon>Bacillati</taxon>
        <taxon>Bacillota</taxon>
        <taxon>Clostridia</taxon>
        <taxon>Eubacteriales</taxon>
        <taxon>Anaerotalea</taxon>
    </lineage>
</organism>
<comment type="caution">
    <text evidence="3">The sequence shown here is derived from an EMBL/GenBank/DDBJ whole genome shotgun (WGS) entry which is preliminary data.</text>
</comment>
<protein>
    <submittedName>
        <fullName evidence="3">Universal stress protein</fullName>
    </submittedName>
</protein>
<dbReference type="PANTHER" id="PTHR46268">
    <property type="entry name" value="STRESS RESPONSE PROTEIN NHAX"/>
    <property type="match status" value="1"/>
</dbReference>
<dbReference type="InterPro" id="IPR006016">
    <property type="entry name" value="UspA"/>
</dbReference>
<evidence type="ECO:0000256" key="1">
    <source>
        <dbReference type="ARBA" id="ARBA00008791"/>
    </source>
</evidence>
<evidence type="ECO:0000313" key="4">
    <source>
        <dbReference type="Proteomes" id="UP000461585"/>
    </source>
</evidence>
<feature type="domain" description="UspA" evidence="2">
    <location>
        <begin position="1"/>
        <end position="133"/>
    </location>
</feature>
<dbReference type="SUPFAM" id="SSF52402">
    <property type="entry name" value="Adenine nucleotide alpha hydrolases-like"/>
    <property type="match status" value="2"/>
</dbReference>
<dbReference type="AlphaFoldDB" id="A0A7X5HX59"/>
<name>A0A7X5HX59_9FIRM</name>
<dbReference type="PRINTS" id="PR01438">
    <property type="entry name" value="UNVRSLSTRESS"/>
</dbReference>
<dbReference type="PANTHER" id="PTHR46268:SF26">
    <property type="entry name" value="UNIVERSAL STRESS PROTEIN MJ0577"/>
    <property type="match status" value="1"/>
</dbReference>
<keyword evidence="4" id="KW-1185">Reference proteome</keyword>
<accession>A0A7X5HX59</accession>
<dbReference type="RefSeq" id="WP_162371032.1">
    <property type="nucleotide sequence ID" value="NZ_JAAEEH010000034.1"/>
</dbReference>
<proteinExistence type="inferred from homology"/>
<evidence type="ECO:0000259" key="2">
    <source>
        <dbReference type="Pfam" id="PF00582"/>
    </source>
</evidence>
<feature type="domain" description="UspA" evidence="2">
    <location>
        <begin position="155"/>
        <end position="287"/>
    </location>
</feature>
<dbReference type="Pfam" id="PF00582">
    <property type="entry name" value="Usp"/>
    <property type="match status" value="2"/>
</dbReference>
<dbReference type="CDD" id="cd00293">
    <property type="entry name" value="USP-like"/>
    <property type="match status" value="2"/>
</dbReference>
<gene>
    <name evidence="3" type="ORF">GXN74_11205</name>
</gene>
<reference evidence="3 4" key="1">
    <citation type="submission" date="2020-01" db="EMBL/GenBank/DDBJ databases">
        <title>Anaeroalcalibacter tamaniensis gen. nov., sp. nov., moderately halophilic strictly anaerobic fermenter bacterium from mud volcano of Taman peninsula.</title>
        <authorList>
            <person name="Frolova A."/>
            <person name="Merkel A.Y."/>
            <person name="Slobodkin A.I."/>
        </authorList>
    </citation>
    <scope>NUCLEOTIDE SEQUENCE [LARGE SCALE GENOMIC DNA]</scope>
    <source>
        <strain evidence="3 4">F-3ap</strain>
    </source>
</reference>
<dbReference type="Gene3D" id="3.40.50.620">
    <property type="entry name" value="HUPs"/>
    <property type="match status" value="2"/>
</dbReference>
<sequence length="294" mass="32719">MFRKMIVETDLSAGSNALVDSLPGLRAYGAEECILVYCLNSKETGAGIKDYSMEVLEGGLQRQRGILERQGYVVRTKILEGLAKDVVNRLAVQEEADLIVAGAQEHSLTSEVLFSGATYDVMYHASVPVLMVRLEERKEAGQGYSAIHCNTQCPVLFPTDFSENALEAFGILEQMVAYGAGNVTLLHIQDQSRISPYLMDRLQEFNRIDQARLQELKVRLEDKGNVQVRTRLVFGVPHVEIKKVVEEEDIQLVVMGSRGRTHLQEFLMGSVSHRIARHVPACVLLVPPKPGAKR</sequence>